<reference evidence="1 2" key="1">
    <citation type="journal article" date="2019" name="Sci. Rep.">
        <title>Orb-weaving spider Araneus ventricosus genome elucidates the spidroin gene catalogue.</title>
        <authorList>
            <person name="Kono N."/>
            <person name="Nakamura H."/>
            <person name="Ohtoshi R."/>
            <person name="Moran D.A.P."/>
            <person name="Shinohara A."/>
            <person name="Yoshida Y."/>
            <person name="Fujiwara M."/>
            <person name="Mori M."/>
            <person name="Tomita M."/>
            <person name="Arakawa K."/>
        </authorList>
    </citation>
    <scope>NUCLEOTIDE SEQUENCE [LARGE SCALE GENOMIC DNA]</scope>
</reference>
<organism evidence="1 2">
    <name type="scientific">Araneus ventricosus</name>
    <name type="common">Orbweaver spider</name>
    <name type="synonym">Epeira ventricosa</name>
    <dbReference type="NCBI Taxonomy" id="182803"/>
    <lineage>
        <taxon>Eukaryota</taxon>
        <taxon>Metazoa</taxon>
        <taxon>Ecdysozoa</taxon>
        <taxon>Arthropoda</taxon>
        <taxon>Chelicerata</taxon>
        <taxon>Arachnida</taxon>
        <taxon>Araneae</taxon>
        <taxon>Araneomorphae</taxon>
        <taxon>Entelegynae</taxon>
        <taxon>Araneoidea</taxon>
        <taxon>Araneidae</taxon>
        <taxon>Araneus</taxon>
    </lineage>
</organism>
<accession>A0A4Y2SCY5</accession>
<dbReference type="Proteomes" id="UP000499080">
    <property type="component" value="Unassembled WGS sequence"/>
</dbReference>
<keyword evidence="2" id="KW-1185">Reference proteome</keyword>
<gene>
    <name evidence="1" type="ORF">AVEN_207247_1</name>
</gene>
<comment type="caution">
    <text evidence="1">The sequence shown here is derived from an EMBL/GenBank/DDBJ whole genome shotgun (WGS) entry which is preliminary data.</text>
</comment>
<evidence type="ECO:0000313" key="1">
    <source>
        <dbReference type="EMBL" id="GBN86082.1"/>
    </source>
</evidence>
<proteinExistence type="predicted"/>
<sequence>MPLKVEKNKLTVEMRNAAPILESEVLVTSTRTYNSQIFEALPPQFLFREQLLLVESLLSHGNGVSPFRANQQSPKAAPVSSHQRRLQLEVSKGGSTRFLIFSKMTNVRTLSRFSKALAIRRIFFRTYFYE</sequence>
<name>A0A4Y2SCY5_ARAVE</name>
<protein>
    <submittedName>
        <fullName evidence="1">Uncharacterized protein</fullName>
    </submittedName>
</protein>
<dbReference type="AlphaFoldDB" id="A0A4Y2SCY5"/>
<evidence type="ECO:0000313" key="2">
    <source>
        <dbReference type="Proteomes" id="UP000499080"/>
    </source>
</evidence>
<dbReference type="EMBL" id="BGPR01021102">
    <property type="protein sequence ID" value="GBN86082.1"/>
    <property type="molecule type" value="Genomic_DNA"/>
</dbReference>